<sequence length="84" mass="10368">MDLTKFVKLFVVRNNLIHSLIMSTNNFSTDNQANNNHIADNQSYNYYMLRKYIDPTESDEEELEWDRYLDDYYEDHRIRNRLHF</sequence>
<dbReference type="Proteomes" id="UP000241474">
    <property type="component" value="Segment"/>
</dbReference>
<organism evidence="1 2">
    <name type="scientific">Acanthamoeba polyphaga mimivirus</name>
    <name type="common">APMV</name>
    <dbReference type="NCBI Taxonomy" id="212035"/>
    <lineage>
        <taxon>Viruses</taxon>
        <taxon>Varidnaviria</taxon>
        <taxon>Bamfordvirae</taxon>
        <taxon>Nucleocytoviricota</taxon>
        <taxon>Megaviricetes</taxon>
        <taxon>Imitervirales</taxon>
        <taxon>Mimiviridae</taxon>
        <taxon>Megamimivirinae</taxon>
        <taxon>Mimivirus</taxon>
        <taxon>Mimivirus bradfordmassiliense</taxon>
    </lineage>
</organism>
<dbReference type="EMBL" id="KM982401">
    <property type="protein sequence ID" value="AKI78780.1"/>
    <property type="molecule type" value="Genomic_DNA"/>
</dbReference>
<evidence type="ECO:0000313" key="1">
    <source>
        <dbReference type="EMBL" id="AKI78780.1"/>
    </source>
</evidence>
<accession>A0A0G2XZN1</accession>
<evidence type="ECO:0000313" key="2">
    <source>
        <dbReference type="Proteomes" id="UP000241474"/>
    </source>
</evidence>
<organismHost>
    <name type="scientific">Acanthamoeba polyphaga</name>
    <name type="common">Amoeba</name>
    <dbReference type="NCBI Taxonomy" id="5757"/>
</organismHost>
<proteinExistence type="predicted"/>
<name>A0A0G2XZN1_MIMIV</name>
<reference evidence="1 2" key="1">
    <citation type="submission" date="2014-10" db="EMBL/GenBank/DDBJ databases">
        <title>Pan-genome analysis of Brazilian lineage A amoebal mimiviruses.</title>
        <authorList>
            <person name="Assis F.L."/>
            <person name="Abrahao J.S."/>
            <person name="Kroon E.G."/>
            <person name="Dornas F.P."/>
            <person name="Andrade K.R."/>
            <person name="Borato P.V.M."/>
            <person name="Pilotto M.R."/>
            <person name="Benamar S."/>
            <person name="LaScola B."/>
            <person name="Colson P."/>
        </authorList>
    </citation>
    <scope>NUCLEOTIDE SEQUENCE [LARGE SCALE GENOMIC DNA]</scope>
    <source>
        <strain evidence="1 2">Oyster</strain>
    </source>
</reference>
<protein>
    <submittedName>
        <fullName evidence="1">Uncharacterized protein</fullName>
    </submittedName>
</protein>